<dbReference type="SUPFAM" id="SSF56784">
    <property type="entry name" value="HAD-like"/>
    <property type="match status" value="1"/>
</dbReference>
<gene>
    <name evidence="1" type="ORF">LKD45_16545</name>
</gene>
<proteinExistence type="predicted"/>
<dbReference type="Proteomes" id="UP001199355">
    <property type="component" value="Unassembled WGS sequence"/>
</dbReference>
<dbReference type="GO" id="GO:0016787">
    <property type="term" value="F:hydrolase activity"/>
    <property type="evidence" value="ECO:0007669"/>
    <property type="project" value="UniProtKB-KW"/>
</dbReference>
<dbReference type="InterPro" id="IPR036412">
    <property type="entry name" value="HAD-like_sf"/>
</dbReference>
<dbReference type="EMBL" id="JAJEQF010000080">
    <property type="protein sequence ID" value="MCC2169268.1"/>
    <property type="molecule type" value="Genomic_DNA"/>
</dbReference>
<name>A0AAE3DPI8_9FIRM</name>
<comment type="caution">
    <text evidence="1">The sequence shown here is derived from an EMBL/GenBank/DDBJ whole genome shotgun (WGS) entry which is preliminary data.</text>
</comment>
<dbReference type="RefSeq" id="WP_308729218.1">
    <property type="nucleotide sequence ID" value="NZ_JAJEQF010000080.1"/>
</dbReference>
<organism evidence="1 2">
    <name type="scientific">Gallintestinimicrobium propionicum</name>
    <dbReference type="NCBI Taxonomy" id="2981770"/>
    <lineage>
        <taxon>Bacteria</taxon>
        <taxon>Bacillati</taxon>
        <taxon>Bacillota</taxon>
        <taxon>Clostridia</taxon>
        <taxon>Lachnospirales</taxon>
        <taxon>Lachnospiraceae</taxon>
        <taxon>Gallintestinimicrobium</taxon>
    </lineage>
</organism>
<reference evidence="1 2" key="1">
    <citation type="submission" date="2021-10" db="EMBL/GenBank/DDBJ databases">
        <title>Anaerobic single-cell dispensing facilitates the cultivation of human gut bacteria.</title>
        <authorList>
            <person name="Afrizal A."/>
        </authorList>
    </citation>
    <scope>NUCLEOTIDE SEQUENCE [LARGE SCALE GENOMIC DNA]</scope>
    <source>
        <strain evidence="1 2">CLA-AA-H244</strain>
    </source>
</reference>
<dbReference type="InterPro" id="IPR023214">
    <property type="entry name" value="HAD_sf"/>
</dbReference>
<protein>
    <submittedName>
        <fullName evidence="1">HAD hydrolase-like protein</fullName>
    </submittedName>
</protein>
<keyword evidence="2" id="KW-1185">Reference proteome</keyword>
<evidence type="ECO:0000313" key="1">
    <source>
        <dbReference type="EMBL" id="MCC2169268.1"/>
    </source>
</evidence>
<dbReference type="AlphaFoldDB" id="A0AAE3DPI8"/>
<keyword evidence="1" id="KW-0378">Hydrolase</keyword>
<evidence type="ECO:0000313" key="2">
    <source>
        <dbReference type="Proteomes" id="UP001199355"/>
    </source>
</evidence>
<accession>A0AAE3DPI8</accession>
<dbReference type="Gene3D" id="3.40.50.1000">
    <property type="entry name" value="HAD superfamily/HAD-like"/>
    <property type="match status" value="1"/>
</dbReference>
<sequence>MNFLQKKCLPVESRIRWAGLDVSDFECITTYENSRYCKPNPESYNEILYKMNLQSKECLMVRNDVAEDMTARAVGINVFLLTDCLINKEHEDINQYPRGSYEQLLNYIENLK</sequence>